<reference evidence="4" key="1">
    <citation type="journal article" date="2020" name="Stud. Mycol.">
        <title>101 Dothideomycetes genomes: A test case for predicting lifestyles and emergence of pathogens.</title>
        <authorList>
            <person name="Haridas S."/>
            <person name="Albert R."/>
            <person name="Binder M."/>
            <person name="Bloem J."/>
            <person name="LaButti K."/>
            <person name="Salamov A."/>
            <person name="Andreopoulos B."/>
            <person name="Baker S."/>
            <person name="Barry K."/>
            <person name="Bills G."/>
            <person name="Bluhm B."/>
            <person name="Cannon C."/>
            <person name="Castanera R."/>
            <person name="Culley D."/>
            <person name="Daum C."/>
            <person name="Ezra D."/>
            <person name="Gonzalez J."/>
            <person name="Henrissat B."/>
            <person name="Kuo A."/>
            <person name="Liang C."/>
            <person name="Lipzen A."/>
            <person name="Lutzoni F."/>
            <person name="Magnuson J."/>
            <person name="Mondo S."/>
            <person name="Nolan M."/>
            <person name="Ohm R."/>
            <person name="Pangilinan J."/>
            <person name="Park H.-J."/>
            <person name="Ramirez L."/>
            <person name="Alfaro M."/>
            <person name="Sun H."/>
            <person name="Tritt A."/>
            <person name="Yoshinaga Y."/>
            <person name="Zwiers L.-H."/>
            <person name="Turgeon B."/>
            <person name="Goodwin S."/>
            <person name="Spatafora J."/>
            <person name="Crous P."/>
            <person name="Grigoriev I."/>
        </authorList>
    </citation>
    <scope>NUCLEOTIDE SEQUENCE [LARGE SCALE GENOMIC DNA]</scope>
    <source>
        <strain evidence="4">CBS 304.66</strain>
    </source>
</reference>
<evidence type="ECO:0000313" key="3">
    <source>
        <dbReference type="EMBL" id="KAF2270051.1"/>
    </source>
</evidence>
<evidence type="ECO:0000256" key="1">
    <source>
        <dbReference type="SAM" id="MobiDB-lite"/>
    </source>
</evidence>
<evidence type="ECO:0000256" key="2">
    <source>
        <dbReference type="SAM" id="SignalP"/>
    </source>
</evidence>
<keyword evidence="2" id="KW-0732">Signal</keyword>
<sequence length="187" mass="19206">MILKNFLVAAVLAAPSALADFLIITEAPVPTSVLPTNPPELTSWLIDHYPDFLFAWGSFTRAQGEPYKSSRSSYFSALSAFVSTAPANLSIPAIVTESTTTTTISSIGGSAPSWYSAMPTDIRSYKELEVSQQAVIFAQAAGVTPSDASIPGVTQPSRTSNPAAAPTGPVGLGAGLALAAGAAAVFL</sequence>
<organism evidence="3 4">
    <name type="scientific">Lojkania enalia</name>
    <dbReference type="NCBI Taxonomy" id="147567"/>
    <lineage>
        <taxon>Eukaryota</taxon>
        <taxon>Fungi</taxon>
        <taxon>Dikarya</taxon>
        <taxon>Ascomycota</taxon>
        <taxon>Pezizomycotina</taxon>
        <taxon>Dothideomycetes</taxon>
        <taxon>Pleosporomycetidae</taxon>
        <taxon>Pleosporales</taxon>
        <taxon>Pleosporales incertae sedis</taxon>
        <taxon>Lojkania</taxon>
    </lineage>
</organism>
<dbReference type="Proteomes" id="UP000800093">
    <property type="component" value="Unassembled WGS sequence"/>
</dbReference>
<proteinExistence type="predicted"/>
<dbReference type="AlphaFoldDB" id="A0A9P4TPG9"/>
<keyword evidence="4" id="KW-1185">Reference proteome</keyword>
<gene>
    <name evidence="3" type="ORF">CC78DRAFT_539316</name>
</gene>
<accession>A0A9P4TPG9</accession>
<feature type="region of interest" description="Disordered" evidence="1">
    <location>
        <begin position="145"/>
        <end position="166"/>
    </location>
</feature>
<feature type="compositionally biased region" description="Polar residues" evidence="1">
    <location>
        <begin position="152"/>
        <end position="161"/>
    </location>
</feature>
<dbReference type="OrthoDB" id="3795630at2759"/>
<feature type="chain" id="PRO_5040185773" evidence="2">
    <location>
        <begin position="20"/>
        <end position="187"/>
    </location>
</feature>
<name>A0A9P4TPG9_9PLEO</name>
<evidence type="ECO:0000313" key="4">
    <source>
        <dbReference type="Proteomes" id="UP000800093"/>
    </source>
</evidence>
<feature type="signal peptide" evidence="2">
    <location>
        <begin position="1"/>
        <end position="19"/>
    </location>
</feature>
<comment type="caution">
    <text evidence="3">The sequence shown here is derived from an EMBL/GenBank/DDBJ whole genome shotgun (WGS) entry which is preliminary data.</text>
</comment>
<protein>
    <submittedName>
        <fullName evidence="3">Uncharacterized protein</fullName>
    </submittedName>
</protein>
<dbReference type="EMBL" id="ML986580">
    <property type="protein sequence ID" value="KAF2270051.1"/>
    <property type="molecule type" value="Genomic_DNA"/>
</dbReference>